<dbReference type="OrthoDB" id="1724197at2759"/>
<organism evidence="7 8">
    <name type="scientific">Batrachochytrium dendrobatidis (strain JEL423)</name>
    <dbReference type="NCBI Taxonomy" id="403673"/>
    <lineage>
        <taxon>Eukaryota</taxon>
        <taxon>Fungi</taxon>
        <taxon>Fungi incertae sedis</taxon>
        <taxon>Chytridiomycota</taxon>
        <taxon>Chytridiomycota incertae sedis</taxon>
        <taxon>Chytridiomycetes</taxon>
        <taxon>Rhizophydiales</taxon>
        <taxon>Rhizophydiales incertae sedis</taxon>
        <taxon>Batrachochytrium</taxon>
    </lineage>
</organism>
<evidence type="ECO:0000313" key="7">
    <source>
        <dbReference type="EMBL" id="OAJ39392.1"/>
    </source>
</evidence>
<feature type="domain" description="Bacterial surface antigen (D15)" evidence="6">
    <location>
        <begin position="121"/>
        <end position="448"/>
    </location>
</feature>
<evidence type="ECO:0000256" key="5">
    <source>
        <dbReference type="ARBA" id="ARBA00023136"/>
    </source>
</evidence>
<dbReference type="PANTHER" id="PTHR12815">
    <property type="entry name" value="SORTING AND ASSEMBLY MACHINERY SAMM50 PROTEIN FAMILY MEMBER"/>
    <property type="match status" value="1"/>
</dbReference>
<dbReference type="InterPro" id="IPR039910">
    <property type="entry name" value="D15-like"/>
</dbReference>
<dbReference type="VEuPathDB" id="FungiDB:BDEG_23243"/>
<dbReference type="Gene3D" id="2.40.160.50">
    <property type="entry name" value="membrane protein fhac: a member of the omp85/tpsb transporter family"/>
    <property type="match status" value="1"/>
</dbReference>
<comment type="subcellular location">
    <subcellularLocation>
        <location evidence="1">Mitochondrion outer membrane</location>
        <topology evidence="1">Multi-pass membrane protein</topology>
    </subcellularLocation>
</comment>
<dbReference type="Pfam" id="PF01103">
    <property type="entry name" value="Omp85"/>
    <property type="match status" value="1"/>
</dbReference>
<reference evidence="7 8" key="1">
    <citation type="submission" date="2006-10" db="EMBL/GenBank/DDBJ databases">
        <title>The Genome Sequence of Batrachochytrium dendrobatidis JEL423.</title>
        <authorList>
            <consortium name="The Broad Institute Genome Sequencing Platform"/>
            <person name="Birren B."/>
            <person name="Lander E."/>
            <person name="Galagan J."/>
            <person name="Cuomo C."/>
            <person name="Devon K."/>
            <person name="Jaffe D."/>
            <person name="Butler J."/>
            <person name="Alvarez P."/>
            <person name="Gnerre S."/>
            <person name="Grabherr M."/>
            <person name="Kleber M."/>
            <person name="Mauceli E."/>
            <person name="Brockman W."/>
            <person name="Young S."/>
            <person name="LaButti K."/>
            <person name="Sykes S."/>
            <person name="DeCaprio D."/>
            <person name="Crawford M."/>
            <person name="Koehrsen M."/>
            <person name="Engels R."/>
            <person name="Montgomery P."/>
            <person name="Pearson M."/>
            <person name="Howarth C."/>
            <person name="Larson L."/>
            <person name="White J."/>
            <person name="O'Leary S."/>
            <person name="Kodira C."/>
            <person name="Zeng Q."/>
            <person name="Yandava C."/>
            <person name="Alvarado L."/>
            <person name="Longcore J."/>
            <person name="James T."/>
        </authorList>
    </citation>
    <scope>NUCLEOTIDE SEQUENCE [LARGE SCALE GENOMIC DNA]</scope>
    <source>
        <strain evidence="7 8">JEL423</strain>
    </source>
</reference>
<proteinExistence type="inferred from homology"/>
<reference evidence="7 8" key="2">
    <citation type="submission" date="2016-05" db="EMBL/GenBank/DDBJ databases">
        <title>Lineage-specific infection strategies underlie the spectrum of fungal disease in amphibians.</title>
        <authorList>
            <person name="Cuomo C.A."/>
            <person name="Farrer R.A."/>
            <person name="James T."/>
            <person name="Longcore J."/>
            <person name="Birren B."/>
        </authorList>
    </citation>
    <scope>NUCLEOTIDE SEQUENCE [LARGE SCALE GENOMIC DNA]</scope>
    <source>
        <strain evidence="7 8">JEL423</strain>
    </source>
</reference>
<dbReference type="PANTHER" id="PTHR12815:SF18">
    <property type="entry name" value="SORTING AND ASSEMBLY MACHINERY COMPONENT 50 HOMOLOG"/>
    <property type="match status" value="1"/>
</dbReference>
<keyword evidence="3" id="KW-1134">Transmembrane beta strand</keyword>
<keyword evidence="5" id="KW-0472">Membrane</keyword>
<protein>
    <submittedName>
        <fullName evidence="7">Surface antigen</fullName>
    </submittedName>
</protein>
<evidence type="ECO:0000259" key="6">
    <source>
        <dbReference type="Pfam" id="PF01103"/>
    </source>
</evidence>
<evidence type="ECO:0000313" key="8">
    <source>
        <dbReference type="Proteomes" id="UP000077115"/>
    </source>
</evidence>
<dbReference type="AlphaFoldDB" id="A0A177WHW5"/>
<dbReference type="eggNOG" id="KOG2602">
    <property type="taxonomic scope" value="Eukaryota"/>
</dbReference>
<dbReference type="GO" id="GO:0005741">
    <property type="term" value="C:mitochondrial outer membrane"/>
    <property type="evidence" value="ECO:0007669"/>
    <property type="project" value="UniProtKB-SubCell"/>
</dbReference>
<dbReference type="Proteomes" id="UP000077115">
    <property type="component" value="Unassembled WGS sequence"/>
</dbReference>
<accession>A0A177WHW5</accession>
<evidence type="ECO:0000256" key="1">
    <source>
        <dbReference type="ARBA" id="ARBA00004374"/>
    </source>
</evidence>
<dbReference type="InterPro" id="IPR000184">
    <property type="entry name" value="Bac_surfAg_D15"/>
</dbReference>
<sequence length="449" mass="48801">MTKQDVSQLIIDSQHRKFQVKSVKVQGAVHTNHSLLERVTSPLLHAENLTDLIVGSRNVGDHLRRLDVFKNVRILFDSPPGSSDAVDVVFQVEESQRLFARTGADFGANDGSMNLSLNLRNVFGGAETLSANTSYAIDTSGPIYHKDSGDMAGASSYQAVFTTPIDANPSKILEVSGFKHTRNHMLTMSHHEDLTGLSFKIKNWLGLAKQEITYDAVWRENHRFSPKASLSIRNDAGNSFKSALSHTLSFDSRDDPVLPFRGVYLKTLQEVAGLGGDVQHFKAEADGQTTFAMPYGFSITASLRGGLIAPWGGATRNRVNDRFFLGGPLSVRGFKQAGIGPKDDNDVLGGDLYWASGLSLLAPLPLLPFKPIKAHFFVNGGSLTPLKSDKSPSENAQALFGTPSVCAGIGLAARFTIFRLELNYSIPITMCATDSHKPGLQFGIGMNFM</sequence>
<comment type="similarity">
    <text evidence="2">Belongs to the SAM50/omp85 family.</text>
</comment>
<dbReference type="STRING" id="403673.A0A177WHW5"/>
<dbReference type="EMBL" id="DS022303">
    <property type="protein sequence ID" value="OAJ39392.1"/>
    <property type="molecule type" value="Genomic_DNA"/>
</dbReference>
<keyword evidence="4" id="KW-0812">Transmembrane</keyword>
<gene>
    <name evidence="7" type="ORF">BDEG_23243</name>
</gene>
<evidence type="ECO:0000256" key="2">
    <source>
        <dbReference type="ARBA" id="ARBA00010913"/>
    </source>
</evidence>
<evidence type="ECO:0000256" key="4">
    <source>
        <dbReference type="ARBA" id="ARBA00022692"/>
    </source>
</evidence>
<dbReference type="GO" id="GO:0045040">
    <property type="term" value="P:protein insertion into mitochondrial outer membrane"/>
    <property type="evidence" value="ECO:0007669"/>
    <property type="project" value="TreeGrafter"/>
</dbReference>
<evidence type="ECO:0000256" key="3">
    <source>
        <dbReference type="ARBA" id="ARBA00022452"/>
    </source>
</evidence>
<name>A0A177WHW5_BATDL</name>